<dbReference type="Proteomes" id="UP000204080">
    <property type="component" value="Segment"/>
</dbReference>
<keyword evidence="1" id="KW-0472">Membrane</keyword>
<accession>A0A088MJU6</accession>
<dbReference type="RefSeq" id="YP_009058930.1">
    <property type="nucleotide sequence ID" value="NC_024906.1"/>
</dbReference>
<evidence type="ECO:0000313" key="3">
    <source>
        <dbReference type="Proteomes" id="UP000204080"/>
    </source>
</evidence>
<sequence length="236" mass="25320">MMASSAVSRICDVSTIADSVVTSSDKLVFELSASERCLPGEVFFFRFEQLGGNAAILLFSLSPDGKTIVEERYQSPQDGCVKIGRRVKFLGRTSVVNLCVTGECAQVSVSDNAAKEFFTFRLPVSCKVLVGTEIVCAASGSTVGDLRSGWSCKELSNSSAVEQPRRFTTTTTATTPLRELPPSTPFVELSTPFRNLGETEHSSTCVDDTCVASVLSLLLVMVLTAIIVVVVSRGRL</sequence>
<organism evidence="2 3">
    <name type="scientific">Rose leaf rosette-associated virus</name>
    <dbReference type="NCBI Taxonomy" id="1543207"/>
    <lineage>
        <taxon>Viruses</taxon>
        <taxon>Riboviria</taxon>
        <taxon>Orthornavirae</taxon>
        <taxon>Kitrinoviricota</taxon>
        <taxon>Alsuviricetes</taxon>
        <taxon>Martellivirales</taxon>
        <taxon>Closteroviridae</taxon>
        <taxon>Closterovirus</taxon>
        <taxon>Closterovirus rosafolium</taxon>
    </lineage>
</organism>
<reference evidence="2 3" key="1">
    <citation type="journal article" date="2014" name="Mol. Plant Pathol.">
        <title>Deep sequencing reveals a novel closterovirus associated with wild rose leaf rosette disease.</title>
        <authorList>
            <person name="He Y."/>
            <person name="Yang Z."/>
            <person name="Hong N."/>
            <person name="Wang G."/>
            <person name="Ning G."/>
            <person name="Xu W."/>
        </authorList>
    </citation>
    <scope>NUCLEOTIDE SEQUENCE [LARGE SCALE GENOMIC DNA]</scope>
    <source>
        <strain evidence="2">RLRaV-CWR.1</strain>
    </source>
</reference>
<dbReference type="EMBL" id="KJ748003">
    <property type="protein sequence ID" value="AIN39538.1"/>
    <property type="molecule type" value="Genomic_RNA"/>
</dbReference>
<proteinExistence type="predicted"/>
<keyword evidence="3" id="KW-1185">Reference proteome</keyword>
<protein>
    <submittedName>
        <fullName evidence="2">Uncharacterized protein</fullName>
    </submittedName>
</protein>
<keyword evidence="1" id="KW-1133">Transmembrane helix</keyword>
<dbReference type="GeneID" id="20465051"/>
<evidence type="ECO:0000256" key="1">
    <source>
        <dbReference type="SAM" id="Phobius"/>
    </source>
</evidence>
<evidence type="ECO:0000313" key="2">
    <source>
        <dbReference type="EMBL" id="AIN39538.1"/>
    </source>
</evidence>
<name>A0A088MJU6_9CLOS</name>
<dbReference type="KEGG" id="vg:20465051"/>
<feature type="transmembrane region" description="Helical" evidence="1">
    <location>
        <begin position="211"/>
        <end position="231"/>
    </location>
</feature>
<keyword evidence="1" id="KW-0812">Transmembrane</keyword>